<dbReference type="KEGG" id="hpk:Hprae_1652"/>
<dbReference type="EMBL" id="CP002175">
    <property type="protein sequence ID" value="ADO77778.1"/>
    <property type="molecule type" value="Genomic_DNA"/>
</dbReference>
<organism evidence="2 3">
    <name type="scientific">Halanaerobium praevalens (strain ATCC 33744 / DSM 2228 / GSL)</name>
    <dbReference type="NCBI Taxonomy" id="572479"/>
    <lineage>
        <taxon>Bacteria</taxon>
        <taxon>Bacillati</taxon>
        <taxon>Bacillota</taxon>
        <taxon>Clostridia</taxon>
        <taxon>Halanaerobiales</taxon>
        <taxon>Halanaerobiaceae</taxon>
        <taxon>Halanaerobium</taxon>
    </lineage>
</organism>
<keyword evidence="2" id="KW-0223">Dioxygenase</keyword>
<dbReference type="Gene3D" id="3.40.830.10">
    <property type="entry name" value="LigB-like"/>
    <property type="match status" value="1"/>
</dbReference>
<dbReference type="SUPFAM" id="SSF53213">
    <property type="entry name" value="LigB-like"/>
    <property type="match status" value="1"/>
</dbReference>
<dbReference type="PATRIC" id="fig|572479.3.peg.1673"/>
<dbReference type="InterPro" id="IPR004183">
    <property type="entry name" value="Xdiol_dOase_suB"/>
</dbReference>
<dbReference type="HOGENOM" id="CLU_089900_0_0_9"/>
<reference evidence="2 3" key="2">
    <citation type="journal article" date="2011" name="Stand. Genomic Sci.">
        <title>Complete genome sequence of the extremely halophilic Halanaerobium praevalens type strain (GSL).</title>
        <authorList>
            <person name="Ivanova N."/>
            <person name="Sikorski J."/>
            <person name="Chertkov O."/>
            <person name="Nolan M."/>
            <person name="Lucas S."/>
            <person name="Hammon N."/>
            <person name="Deshpande S."/>
            <person name="Cheng J.F."/>
            <person name="Tapia R."/>
            <person name="Han C."/>
            <person name="Goodwin L."/>
            <person name="Pitluck S."/>
            <person name="Huntemann M."/>
            <person name="Liolios K."/>
            <person name="Pagani I."/>
            <person name="Mavromatis K."/>
            <person name="Ovchinikova G."/>
            <person name="Pati A."/>
            <person name="Chen A."/>
            <person name="Palaniappan K."/>
            <person name="Land M."/>
            <person name="Hauser L."/>
            <person name="Brambilla E.M."/>
            <person name="Kannan K.P."/>
            <person name="Rohde M."/>
            <person name="Tindall B.J."/>
            <person name="Goker M."/>
            <person name="Detter J.C."/>
            <person name="Woyke T."/>
            <person name="Bristow J."/>
            <person name="Eisen J.A."/>
            <person name="Markowitz V."/>
            <person name="Hugenholtz P."/>
            <person name="Kyrpides N.C."/>
            <person name="Klenk H.P."/>
            <person name="Lapidus A."/>
        </authorList>
    </citation>
    <scope>NUCLEOTIDE SEQUENCE [LARGE SCALE GENOMIC DNA]</scope>
    <source>
        <strain evidence="3">ATCC 33744 / DSM 2228 / GSL</strain>
    </source>
</reference>
<dbReference type="NCBIfam" id="TIGR04336">
    <property type="entry name" value="AmmeMemoSam_B"/>
    <property type="match status" value="1"/>
</dbReference>
<keyword evidence="2" id="KW-0560">Oxidoreductase</keyword>
<dbReference type="AlphaFoldDB" id="E3DPT6"/>
<reference evidence="3" key="1">
    <citation type="submission" date="2010-10" db="EMBL/GenBank/DDBJ databases">
        <title>The complete genome of Halanaerobium praevalens DSM 2228.</title>
        <authorList>
            <consortium name="US DOE Joint Genome Institute (JGI-PGF)"/>
            <person name="Lucas S."/>
            <person name="Copeland A."/>
            <person name="Lapidus A."/>
            <person name="Glavina del Rio T."/>
            <person name="Dalin E."/>
            <person name="Tice H."/>
            <person name="Bruce D."/>
            <person name="Goodwin L."/>
            <person name="Pitluck S."/>
            <person name="Kyrpides N."/>
            <person name="Mavromatis K."/>
            <person name="Ivanova N."/>
            <person name="Ovchinnikova G."/>
            <person name="Chertkov O."/>
            <person name="Detter J.C."/>
            <person name="Han C."/>
            <person name="Larimer F."/>
            <person name="Land M."/>
            <person name="Hauser L."/>
            <person name="Markowitz V."/>
            <person name="Cheng J.-F."/>
            <person name="Hugenholtz P."/>
            <person name="Woyke T."/>
            <person name="Wu D."/>
            <person name="Tindall B."/>
            <person name="Pomrenke H.G."/>
            <person name="Brambilla E."/>
            <person name="Klenk H.-P."/>
            <person name="Eisen J.A."/>
        </authorList>
    </citation>
    <scope>NUCLEOTIDE SEQUENCE [LARGE SCALE GENOMIC DNA]</scope>
    <source>
        <strain evidence="3">ATCC 33744 / DSM 2228 / GSL</strain>
    </source>
</reference>
<dbReference type="eggNOG" id="COG3885">
    <property type="taxonomic scope" value="Bacteria"/>
</dbReference>
<dbReference type="GO" id="GO:0016702">
    <property type="term" value="F:oxidoreductase activity, acting on single donors with incorporation of molecular oxygen, incorporation of two atoms of oxygen"/>
    <property type="evidence" value="ECO:0007669"/>
    <property type="project" value="UniProtKB-ARBA"/>
</dbReference>
<dbReference type="STRING" id="572479.Hprae_1652"/>
<evidence type="ECO:0000313" key="3">
    <source>
        <dbReference type="Proteomes" id="UP000006866"/>
    </source>
</evidence>
<dbReference type="OrthoDB" id="159752at2"/>
<evidence type="ECO:0000259" key="1">
    <source>
        <dbReference type="Pfam" id="PF02900"/>
    </source>
</evidence>
<dbReference type="GO" id="GO:0008198">
    <property type="term" value="F:ferrous iron binding"/>
    <property type="evidence" value="ECO:0007669"/>
    <property type="project" value="InterPro"/>
</dbReference>
<dbReference type="Proteomes" id="UP000006866">
    <property type="component" value="Chromosome"/>
</dbReference>
<dbReference type="Pfam" id="PF02900">
    <property type="entry name" value="LigB"/>
    <property type="match status" value="1"/>
</dbReference>
<protein>
    <submittedName>
        <fullName evidence="2">Extradiol ring-cleavage dioxygenase class III protein subunit B</fullName>
    </submittedName>
</protein>
<evidence type="ECO:0000313" key="2">
    <source>
        <dbReference type="EMBL" id="ADO77778.1"/>
    </source>
</evidence>
<gene>
    <name evidence="2" type="ordered locus">Hprae_1652</name>
</gene>
<dbReference type="RefSeq" id="WP_014553798.1">
    <property type="nucleotide sequence ID" value="NC_017455.1"/>
</dbReference>
<name>E3DPT6_HALPG</name>
<feature type="domain" description="Extradiol ring-cleavage dioxygenase class III enzyme subunit B" evidence="1">
    <location>
        <begin position="7"/>
        <end position="268"/>
    </location>
</feature>
<accession>E3DPT6</accession>
<keyword evidence="3" id="KW-1185">Reference proteome</keyword>
<proteinExistence type="predicted"/>
<sequence>MGVVSASLLPHPPILIEDIGGPELEKAKKTVQGFKKTSNQLANLKQEIDLVVFITPHGPLFKSAASIIIQEELKGDFREFGFPQLEFREKSDINFSEKLIQNAKEKSLKLQALRKKDLKNYDIKQELDHGIMVPLHYLKKAGLNKEIIPISIGFISYQNLYKIGQEIAQTAQELNYNIAVIASGDLSHRLEKGAPAGYNSDAHIFDEKLLKYFKEKDFESILNFDSDLVEKAGECGLRPIITMLGALSETNIKLKLNSYQAPFGVGYGTIFIRTE</sequence>
<dbReference type="CDD" id="cd07951">
    <property type="entry name" value="ED_3B_N_AMMECR1"/>
    <property type="match status" value="1"/>
</dbReference>